<dbReference type="InterPro" id="IPR016208">
    <property type="entry name" value="Ald_Oxase/xanthine_DH-like"/>
</dbReference>
<evidence type="ECO:0000313" key="4">
    <source>
        <dbReference type="EMBL" id="MBF4762856.1"/>
    </source>
</evidence>
<dbReference type="PANTHER" id="PTHR11908">
    <property type="entry name" value="XANTHINE DEHYDROGENASE"/>
    <property type="match status" value="1"/>
</dbReference>
<dbReference type="InterPro" id="IPR037165">
    <property type="entry name" value="AldOxase/xan_DH_Mopterin-bd_sf"/>
</dbReference>
<dbReference type="GO" id="GO:0005506">
    <property type="term" value="F:iron ion binding"/>
    <property type="evidence" value="ECO:0007669"/>
    <property type="project" value="InterPro"/>
</dbReference>
<dbReference type="GO" id="GO:0016491">
    <property type="term" value="F:oxidoreductase activity"/>
    <property type="evidence" value="ECO:0007669"/>
    <property type="project" value="UniProtKB-KW"/>
</dbReference>
<organism evidence="4 5">
    <name type="scientific">Nocardioides islandensis</name>
    <dbReference type="NCBI Taxonomy" id="433663"/>
    <lineage>
        <taxon>Bacteria</taxon>
        <taxon>Bacillati</taxon>
        <taxon>Actinomycetota</taxon>
        <taxon>Actinomycetes</taxon>
        <taxon>Propionibacteriales</taxon>
        <taxon>Nocardioidaceae</taxon>
        <taxon>Nocardioides</taxon>
    </lineage>
</organism>
<keyword evidence="5" id="KW-1185">Reference proteome</keyword>
<evidence type="ECO:0000259" key="3">
    <source>
        <dbReference type="SMART" id="SM01008"/>
    </source>
</evidence>
<dbReference type="InterPro" id="IPR036856">
    <property type="entry name" value="Ald_Oxase/Xan_DH_a/b_sf"/>
</dbReference>
<dbReference type="PANTHER" id="PTHR11908:SF132">
    <property type="entry name" value="ALDEHYDE OXIDASE 1-RELATED"/>
    <property type="match status" value="1"/>
</dbReference>
<comment type="caution">
    <text evidence="4">The sequence shown here is derived from an EMBL/GenBank/DDBJ whole genome shotgun (WGS) entry which is preliminary data.</text>
</comment>
<dbReference type="Pfam" id="PF20256">
    <property type="entry name" value="MoCoBD_2"/>
    <property type="match status" value="1"/>
</dbReference>
<dbReference type="AlphaFoldDB" id="A0A930VC48"/>
<dbReference type="SMART" id="SM01008">
    <property type="entry name" value="Ald_Xan_dh_C"/>
    <property type="match status" value="1"/>
</dbReference>
<reference evidence="4" key="1">
    <citation type="submission" date="2020-11" db="EMBL/GenBank/DDBJ databases">
        <title>Nocardioides sp. nov., isolated from Soil of Cynanchum wilfordii Hemsley rhizosphere.</title>
        <authorList>
            <person name="Lee J.-S."/>
            <person name="Suh M.K."/>
            <person name="Kim J.-S."/>
        </authorList>
    </citation>
    <scope>NUCLEOTIDE SEQUENCE</scope>
    <source>
        <strain evidence="4">KCTC 19275</strain>
    </source>
</reference>
<evidence type="ECO:0000256" key="2">
    <source>
        <dbReference type="ARBA" id="ARBA00023002"/>
    </source>
</evidence>
<evidence type="ECO:0000256" key="1">
    <source>
        <dbReference type="ARBA" id="ARBA00022505"/>
    </source>
</evidence>
<dbReference type="SUPFAM" id="SSF56003">
    <property type="entry name" value="Molybdenum cofactor-binding domain"/>
    <property type="match status" value="1"/>
</dbReference>
<keyword evidence="2" id="KW-0560">Oxidoreductase</keyword>
<dbReference type="InterPro" id="IPR008274">
    <property type="entry name" value="AldOxase/xan_DH_MoCoBD1"/>
</dbReference>
<dbReference type="Pfam" id="PF02738">
    <property type="entry name" value="MoCoBD_1"/>
    <property type="match status" value="1"/>
</dbReference>
<sequence length="812" mass="87406">MTTKLFGTRVQRVEDQRFLRGRGRYVDDVLSGQRVLHAAVLRSPHAHARVLEVHVEDVLDVDGVHAVWTYEDLAELSAPMADPLPLLIPHPTLTHGRTQHALADGEVNYVGEAIAFVVADDRYVAEDAVGRIRVDYEVLPPVVGIAAARAATNLVHEDVPGNVGARMEQSNGDAPAAIAAAPHTLSLDLLVERSSCQPMEGRGTVARWDPDINRMTVWSSTQTSTGVRAAIAVKLGLDLGQVDVVTPDVGGGFGVKINHPWPEELLVPLAARALGRPVKFIEDRREHFISSAHERGQVHHVEVGYDDDGRVLGLDVQFWHDHGAYTPYGLIVPIITSTQLLGPYKPGAYRVRFESLYTNTVMVTPYRGAGRPQGCFVMERTMDAIAEALGKDRAEVRATNFIQPDEFPYDHGLIFQDGRELEYDSGDYPASLEKIKALVGWDEFPAYKAEMAAQGRHVGIGLACYVEGTGVGPYEGAHVHIETSGKVKVATGLTTQGQGHATVFAQIVADVLGVPLSDVEVVTGDTRRMPYAVGTFASRAAVMSGSAIHLAATRAKEKVLRIAADALEANEDDLEIVDGVVSVRGAPSSSIALGTVAVLSNPLRYAFDEQSKLATQFSVGDPGKPPVAEDDEPGLEGKDFYSPERSTFASGMHAVIVETDPLTAEIRILKYAVVHDCGHLINPMIVEGQIHGGVAQGVGGALYERMAYDESGQLLNASFMDFLMPYVTEVPTSIEIDHLETPSPLNPLGIKGAGEAGVIPSAAVFASAISDAEGFPITSMPISPSELYALRLQNSVVDERAQRASRDTKETS</sequence>
<dbReference type="Gene3D" id="3.30.365.10">
    <property type="entry name" value="Aldehyde oxidase/xanthine dehydrogenase, molybdopterin binding domain"/>
    <property type="match status" value="4"/>
</dbReference>
<proteinExistence type="predicted"/>
<feature type="domain" description="Aldehyde oxidase/xanthine dehydrogenase a/b hammerhead" evidence="3">
    <location>
        <begin position="20"/>
        <end position="140"/>
    </location>
</feature>
<dbReference type="SUPFAM" id="SSF54665">
    <property type="entry name" value="CO dehydrogenase molybdoprotein N-domain-like"/>
    <property type="match status" value="1"/>
</dbReference>
<keyword evidence="1" id="KW-0500">Molybdenum</keyword>
<protein>
    <submittedName>
        <fullName evidence="4">Xanthine dehydrogenase family protein</fullName>
    </submittedName>
</protein>
<dbReference type="NCBIfam" id="NF040766">
    <property type="entry name" value="CODH_aero_grp5"/>
    <property type="match status" value="1"/>
</dbReference>
<accession>A0A930VC48</accession>
<name>A0A930VC48_9ACTN</name>
<dbReference type="Proteomes" id="UP000640489">
    <property type="component" value="Unassembled WGS sequence"/>
</dbReference>
<evidence type="ECO:0000313" key="5">
    <source>
        <dbReference type="Proteomes" id="UP000640489"/>
    </source>
</evidence>
<dbReference type="Gene3D" id="3.90.1170.50">
    <property type="entry name" value="Aldehyde oxidase/xanthine dehydrogenase, a/b hammerhead"/>
    <property type="match status" value="1"/>
</dbReference>
<dbReference type="EMBL" id="JADKPN010000002">
    <property type="protein sequence ID" value="MBF4762856.1"/>
    <property type="molecule type" value="Genomic_DNA"/>
</dbReference>
<dbReference type="Pfam" id="PF01315">
    <property type="entry name" value="Ald_Xan_dh_C"/>
    <property type="match status" value="1"/>
</dbReference>
<gene>
    <name evidence="4" type="ORF">ISU07_06930</name>
</gene>
<dbReference type="InterPro" id="IPR000674">
    <property type="entry name" value="Ald_Oxase/Xan_DH_a/b"/>
</dbReference>
<dbReference type="RefSeq" id="WP_194706023.1">
    <property type="nucleotide sequence ID" value="NZ_JADKPN010000002.1"/>
</dbReference>
<dbReference type="InterPro" id="IPR046867">
    <property type="entry name" value="AldOxase/xan_DH_MoCoBD2"/>
</dbReference>